<evidence type="ECO:0000259" key="2">
    <source>
        <dbReference type="Pfam" id="PF13681"/>
    </source>
</evidence>
<feature type="transmembrane region" description="Helical" evidence="1">
    <location>
        <begin position="17"/>
        <end position="37"/>
    </location>
</feature>
<dbReference type="EMBL" id="OU912926">
    <property type="protein sequence ID" value="CAG9932149.1"/>
    <property type="molecule type" value="Genomic_DNA"/>
</dbReference>
<keyword evidence="1" id="KW-0812">Transmembrane</keyword>
<protein>
    <submittedName>
        <fullName evidence="4">Type IV pilus assembly protein PilX</fullName>
    </submittedName>
</protein>
<evidence type="ECO:0000313" key="5">
    <source>
        <dbReference type="Proteomes" id="UP000839052"/>
    </source>
</evidence>
<proteinExistence type="predicted"/>
<evidence type="ECO:0000256" key="1">
    <source>
        <dbReference type="SAM" id="Phobius"/>
    </source>
</evidence>
<keyword evidence="5" id="KW-1185">Reference proteome</keyword>
<name>A0ABN8AJW3_9PROT</name>
<dbReference type="Pfam" id="PF13681">
    <property type="entry name" value="PilX"/>
    <property type="match status" value="1"/>
</dbReference>
<organism evidence="4 5">
    <name type="scientific">Candidatus Nitrotoga arctica</name>
    <dbReference type="NCBI Taxonomy" id="453162"/>
    <lineage>
        <taxon>Bacteria</taxon>
        <taxon>Pseudomonadati</taxon>
        <taxon>Pseudomonadota</taxon>
        <taxon>Betaproteobacteria</taxon>
        <taxon>Nitrosomonadales</taxon>
        <taxon>Gallionellaceae</taxon>
        <taxon>Candidatus Nitrotoga</taxon>
    </lineage>
</organism>
<dbReference type="RefSeq" id="WP_239796126.1">
    <property type="nucleotide sequence ID" value="NZ_OU912926.1"/>
</dbReference>
<sequence length="188" mass="20082">MINQRCNTRPVNRQHGVALITGLIFLVVLTLISVTAARMSSLEERMSGNMRDRSLAMQAAEMALRDAERDIRGGAGTTRVPAISGLTNFDSACTAGLCYNGPAGNANGTNWITTPVWSVVSMTAAPSVAYGTYTGATGIAGLSAQPRYIIEGIEKNGSGTTVYYYRITVRAQGANANTVVWLQEVYRP</sequence>
<keyword evidence="1" id="KW-1133">Transmembrane helix</keyword>
<dbReference type="Pfam" id="PF14341">
    <property type="entry name" value="PilX_N"/>
    <property type="match status" value="1"/>
</dbReference>
<feature type="domain" description="PilX/PilW C-terminal" evidence="2">
    <location>
        <begin position="95"/>
        <end position="187"/>
    </location>
</feature>
<gene>
    <name evidence="4" type="ORF">NTG6680_0896</name>
</gene>
<feature type="domain" description="Type 4 fimbrial biogenesis protein PilX N-terminal" evidence="3">
    <location>
        <begin position="16"/>
        <end position="65"/>
    </location>
</feature>
<dbReference type="InterPro" id="IPR025205">
    <property type="entry name" value="PilX/PilW_C"/>
</dbReference>
<accession>A0ABN8AJW3</accession>
<dbReference type="Proteomes" id="UP000839052">
    <property type="component" value="Chromosome"/>
</dbReference>
<keyword evidence="1" id="KW-0472">Membrane</keyword>
<evidence type="ECO:0000313" key="4">
    <source>
        <dbReference type="EMBL" id="CAG9932149.1"/>
    </source>
</evidence>
<reference evidence="4 5" key="1">
    <citation type="submission" date="2021-10" db="EMBL/GenBank/DDBJ databases">
        <authorList>
            <person name="Koch H."/>
        </authorList>
    </citation>
    <scope>NUCLEOTIDE SEQUENCE [LARGE SCALE GENOMIC DNA]</scope>
    <source>
        <strain evidence="4">6680</strain>
    </source>
</reference>
<dbReference type="InterPro" id="IPR025746">
    <property type="entry name" value="PilX_N_dom"/>
</dbReference>
<evidence type="ECO:0000259" key="3">
    <source>
        <dbReference type="Pfam" id="PF14341"/>
    </source>
</evidence>